<feature type="compositionally biased region" description="Basic and acidic residues" evidence="1">
    <location>
        <begin position="1"/>
        <end position="21"/>
    </location>
</feature>
<gene>
    <name evidence="3" type="ORF">ACOF00016_LOCUS10430</name>
</gene>
<evidence type="ECO:0000313" key="3">
    <source>
        <dbReference type="EMBL" id="CAE0413172.1"/>
    </source>
</evidence>
<sequence>MIDTSNHEDAEAKALMEKWEAENGTAVDSDDDDDDDGEVLDMEDLLEKFRRDVDITDDTLDHVVLGTCDLEKAMAELEAMTGVKPIGVTSMNGLGTKSAQIAFENCAYLEIIGPDPKQASTSLSEKLENLEEGKIVPVHFAVRSTRCKSRKESDWSKFDVDKITMVSRDRGMPWNWDLYILEGHEEAGLVPKFVEWSDDKHPAAKLPIVGSLDWVGVRAPSDSAVHKLLDGISGVAVESGDALLEVTFTSSKGTHTFSSTEPIGVSFPKEGGLQLKEPTYK</sequence>
<dbReference type="EMBL" id="HBIM01012772">
    <property type="protein sequence ID" value="CAE0413172.1"/>
    <property type="molecule type" value="Transcribed_RNA"/>
</dbReference>
<dbReference type="InterPro" id="IPR029068">
    <property type="entry name" value="Glyas_Bleomycin-R_OHBP_Dase"/>
</dbReference>
<reference evidence="3" key="1">
    <citation type="submission" date="2021-01" db="EMBL/GenBank/DDBJ databases">
        <authorList>
            <person name="Corre E."/>
            <person name="Pelletier E."/>
            <person name="Niang G."/>
            <person name="Scheremetjew M."/>
            <person name="Finn R."/>
            <person name="Kale V."/>
            <person name="Holt S."/>
            <person name="Cochrane G."/>
            <person name="Meng A."/>
            <person name="Brown T."/>
            <person name="Cohen L."/>
        </authorList>
    </citation>
    <scope>NUCLEOTIDE SEQUENCE</scope>
    <source>
        <strain evidence="3">CCMP127</strain>
    </source>
</reference>
<feature type="domain" description="Glyoxalase-like" evidence="2">
    <location>
        <begin position="60"/>
        <end position="230"/>
    </location>
</feature>
<dbReference type="AlphaFoldDB" id="A0A7S3L816"/>
<feature type="region of interest" description="Disordered" evidence="1">
    <location>
        <begin position="256"/>
        <end position="281"/>
    </location>
</feature>
<dbReference type="Gene3D" id="3.10.180.10">
    <property type="entry name" value="2,3-Dihydroxybiphenyl 1,2-Dioxygenase, domain 1"/>
    <property type="match status" value="1"/>
</dbReference>
<feature type="region of interest" description="Disordered" evidence="1">
    <location>
        <begin position="1"/>
        <end position="37"/>
    </location>
</feature>
<evidence type="ECO:0000259" key="2">
    <source>
        <dbReference type="Pfam" id="PF13468"/>
    </source>
</evidence>
<name>A0A7S3L816_9STRA</name>
<dbReference type="Pfam" id="PF13468">
    <property type="entry name" value="Glyoxalase_3"/>
    <property type="match status" value="1"/>
</dbReference>
<accession>A0A7S3L816</accession>
<evidence type="ECO:0000256" key="1">
    <source>
        <dbReference type="SAM" id="MobiDB-lite"/>
    </source>
</evidence>
<proteinExistence type="predicted"/>
<organism evidence="3">
    <name type="scientific">Amphora coffeiformis</name>
    <dbReference type="NCBI Taxonomy" id="265554"/>
    <lineage>
        <taxon>Eukaryota</taxon>
        <taxon>Sar</taxon>
        <taxon>Stramenopiles</taxon>
        <taxon>Ochrophyta</taxon>
        <taxon>Bacillariophyta</taxon>
        <taxon>Bacillariophyceae</taxon>
        <taxon>Bacillariophycidae</taxon>
        <taxon>Thalassiophysales</taxon>
        <taxon>Catenulaceae</taxon>
        <taxon>Amphora</taxon>
    </lineage>
</organism>
<protein>
    <recommendedName>
        <fullName evidence="2">Glyoxalase-like domain-containing protein</fullName>
    </recommendedName>
</protein>
<dbReference type="InterPro" id="IPR025870">
    <property type="entry name" value="Glyoxalase-like_dom"/>
</dbReference>
<feature type="compositionally biased region" description="Acidic residues" evidence="1">
    <location>
        <begin position="28"/>
        <end position="37"/>
    </location>
</feature>